<feature type="transmembrane region" description="Helical" evidence="1">
    <location>
        <begin position="171"/>
        <end position="195"/>
    </location>
</feature>
<feature type="transmembrane region" description="Helical" evidence="1">
    <location>
        <begin position="256"/>
        <end position="274"/>
    </location>
</feature>
<feature type="transmembrane region" description="Helical" evidence="1">
    <location>
        <begin position="83"/>
        <end position="105"/>
    </location>
</feature>
<evidence type="ECO:0000256" key="1">
    <source>
        <dbReference type="SAM" id="Phobius"/>
    </source>
</evidence>
<keyword evidence="3" id="KW-1185">Reference proteome</keyword>
<feature type="transmembrane region" description="Helical" evidence="1">
    <location>
        <begin position="202"/>
        <end position="222"/>
    </location>
</feature>
<proteinExistence type="predicted"/>
<comment type="caution">
    <text evidence="2">The sequence shown here is derived from an EMBL/GenBank/DDBJ whole genome shotgun (WGS) entry which is preliminary data.</text>
</comment>
<keyword evidence="1" id="KW-0472">Membrane</keyword>
<protein>
    <submittedName>
        <fullName evidence="2">ABC transporter permease subunit</fullName>
    </submittedName>
</protein>
<dbReference type="RefSeq" id="WP_378286380.1">
    <property type="nucleotide sequence ID" value="NZ_JBHSON010000056.1"/>
</dbReference>
<feature type="transmembrane region" description="Helical" evidence="1">
    <location>
        <begin position="38"/>
        <end position="57"/>
    </location>
</feature>
<organism evidence="2 3">
    <name type="scientific">Actinomadura rugatobispora</name>
    <dbReference type="NCBI Taxonomy" id="1994"/>
    <lineage>
        <taxon>Bacteria</taxon>
        <taxon>Bacillati</taxon>
        <taxon>Actinomycetota</taxon>
        <taxon>Actinomycetes</taxon>
        <taxon>Streptosporangiales</taxon>
        <taxon>Thermomonosporaceae</taxon>
        <taxon>Actinomadura</taxon>
    </lineage>
</organism>
<feature type="transmembrane region" description="Helical" evidence="1">
    <location>
        <begin position="126"/>
        <end position="151"/>
    </location>
</feature>
<keyword evidence="1" id="KW-1133">Transmembrane helix</keyword>
<accession>A0ABW1A7K7</accession>
<name>A0ABW1A7K7_9ACTN</name>
<dbReference type="EMBL" id="JBHSON010000056">
    <property type="protein sequence ID" value="MFC5750628.1"/>
    <property type="molecule type" value="Genomic_DNA"/>
</dbReference>
<evidence type="ECO:0000313" key="3">
    <source>
        <dbReference type="Proteomes" id="UP001596074"/>
    </source>
</evidence>
<dbReference type="Proteomes" id="UP001596074">
    <property type="component" value="Unassembled WGS sequence"/>
</dbReference>
<evidence type="ECO:0000313" key="2">
    <source>
        <dbReference type="EMBL" id="MFC5750628.1"/>
    </source>
</evidence>
<keyword evidence="1" id="KW-0812">Transmembrane</keyword>
<gene>
    <name evidence="2" type="ORF">ACFPZN_33825</name>
</gene>
<sequence length="279" mass="28651">MTAVNAASGVVVIDEPRARFRDLVAAEWIKLRSLRSTAWALALSALVVVAFNVGQAYDDYRGWTGEDPRASGFVPVGALHDAFTQPAAMCLVFAAAAVGAVAIAGEYGTGMIRTTFTAVPARRPVMAAKAVVVTAVTAAFGAGVAGASFGLTQAILSGRDAGMSITEPGAFRLVAASALLAPVCALVGMAVGAIVRHAAPTLVAVFVVLLVLPAAFGIDGHWSAVVAHALPLNAWERLGQAVQDAVPYPWTTTGAWTVYAVWALAAAALTVAGVERRDQ</sequence>
<reference evidence="3" key="1">
    <citation type="journal article" date="2019" name="Int. J. Syst. Evol. Microbiol.">
        <title>The Global Catalogue of Microorganisms (GCM) 10K type strain sequencing project: providing services to taxonomists for standard genome sequencing and annotation.</title>
        <authorList>
            <consortium name="The Broad Institute Genomics Platform"/>
            <consortium name="The Broad Institute Genome Sequencing Center for Infectious Disease"/>
            <person name="Wu L."/>
            <person name="Ma J."/>
        </authorList>
    </citation>
    <scope>NUCLEOTIDE SEQUENCE [LARGE SCALE GENOMIC DNA]</scope>
    <source>
        <strain evidence="3">KCTC 42087</strain>
    </source>
</reference>